<dbReference type="EMBL" id="BMYV01000001">
    <property type="protein sequence ID" value="GGX61191.1"/>
    <property type="molecule type" value="Genomic_DNA"/>
</dbReference>
<dbReference type="Proteomes" id="UP000600865">
    <property type="component" value="Unassembled WGS sequence"/>
</dbReference>
<dbReference type="Pfam" id="PF13400">
    <property type="entry name" value="Tad"/>
    <property type="match status" value="1"/>
</dbReference>
<gene>
    <name evidence="3" type="ORF">GCM10011309_08850</name>
</gene>
<dbReference type="SUPFAM" id="SSF53300">
    <property type="entry name" value="vWA-like"/>
    <property type="match status" value="1"/>
</dbReference>
<feature type="transmembrane region" description="Helical" evidence="1">
    <location>
        <begin position="20"/>
        <end position="39"/>
    </location>
</feature>
<evidence type="ECO:0000313" key="3">
    <source>
        <dbReference type="EMBL" id="GGX61191.1"/>
    </source>
</evidence>
<accession>A0A918KGX5</accession>
<protein>
    <recommendedName>
        <fullName evidence="2">VWFA domain-containing protein</fullName>
    </recommendedName>
</protein>
<proteinExistence type="predicted"/>
<organism evidence="3 4">
    <name type="scientific">Litorimonas cladophorae</name>
    <dbReference type="NCBI Taxonomy" id="1220491"/>
    <lineage>
        <taxon>Bacteria</taxon>
        <taxon>Pseudomonadati</taxon>
        <taxon>Pseudomonadota</taxon>
        <taxon>Alphaproteobacteria</taxon>
        <taxon>Maricaulales</taxon>
        <taxon>Robiginitomaculaceae</taxon>
    </lineage>
</organism>
<dbReference type="PROSITE" id="PS50234">
    <property type="entry name" value="VWFA"/>
    <property type="match status" value="1"/>
</dbReference>
<evidence type="ECO:0000256" key="1">
    <source>
        <dbReference type="SAM" id="Phobius"/>
    </source>
</evidence>
<keyword evidence="1" id="KW-0812">Transmembrane</keyword>
<dbReference type="Pfam" id="PF00092">
    <property type="entry name" value="VWA"/>
    <property type="match status" value="1"/>
</dbReference>
<dbReference type="Gene3D" id="3.40.50.410">
    <property type="entry name" value="von Willebrand factor, type A domain"/>
    <property type="match status" value="1"/>
</dbReference>
<feature type="domain" description="VWFA" evidence="2">
    <location>
        <begin position="143"/>
        <end position="439"/>
    </location>
</feature>
<evidence type="ECO:0000313" key="4">
    <source>
        <dbReference type="Proteomes" id="UP000600865"/>
    </source>
</evidence>
<dbReference type="InterPro" id="IPR028087">
    <property type="entry name" value="Tad_N"/>
</dbReference>
<keyword evidence="1" id="KW-0472">Membrane</keyword>
<keyword evidence="4" id="KW-1185">Reference proteome</keyword>
<dbReference type="InterPro" id="IPR036465">
    <property type="entry name" value="vWFA_dom_sf"/>
</dbReference>
<reference evidence="3 4" key="1">
    <citation type="journal article" date="2014" name="Int. J. Syst. Evol. Microbiol.">
        <title>Complete genome sequence of Corynebacterium casei LMG S-19264T (=DSM 44701T), isolated from a smear-ripened cheese.</title>
        <authorList>
            <consortium name="US DOE Joint Genome Institute (JGI-PGF)"/>
            <person name="Walter F."/>
            <person name="Albersmeier A."/>
            <person name="Kalinowski J."/>
            <person name="Ruckert C."/>
        </authorList>
    </citation>
    <scope>NUCLEOTIDE SEQUENCE [LARGE SCALE GENOMIC DNA]</scope>
    <source>
        <strain evidence="3 4">KCTC 23968</strain>
    </source>
</reference>
<dbReference type="InterPro" id="IPR002035">
    <property type="entry name" value="VWF_A"/>
</dbReference>
<dbReference type="PROSITE" id="PS51257">
    <property type="entry name" value="PROKAR_LIPOPROTEIN"/>
    <property type="match status" value="1"/>
</dbReference>
<evidence type="ECO:0000259" key="2">
    <source>
        <dbReference type="PROSITE" id="PS50234"/>
    </source>
</evidence>
<name>A0A918KGX5_9PROT</name>
<keyword evidence="1" id="KW-1133">Transmembrane helix</keyword>
<dbReference type="AlphaFoldDB" id="A0A918KGX5"/>
<sequence>MKRTFNHIADQYRTETRGNVAVMFAISTFFIIGCLAIAVDGSNAFFAKQRLQDTTDAVALMAAKDKTLDTKVKLTEAAQALYDATYPDQAGIRIEVQDVVRVGDAVTVTTKNNIDTYFTGIFNRKDMNVGVQSTATYADKAMDVALVLDTTFSMSDKNKIGSLKAAAGGLLDTFDDLNNKNLRVAVVPFSEYINVGKSRRNAAWLDVPADEKVCWMKRDVLSSSNCRRIQKTCTNDGVSYDCSYNKCDKTYSAPYEKCSTRKWQGCVGSRTAGYDERVEFNGRKIPGLLSVSCATELQPLNKSMKTAKATVSGLKARQETYIPAGILWGWRTLDESLPLSSAGTKVNPDREKVMIVMTDGENQRSKNGEYHNGKDINAANAKTDKLCSEAKRDKVTIYTIAYDVSDSTTKNMLSRCASDNSKFFDASNASELNKAFQDIGDALNELRISA</sequence>
<comment type="caution">
    <text evidence="3">The sequence shown here is derived from an EMBL/GenBank/DDBJ whole genome shotgun (WGS) entry which is preliminary data.</text>
</comment>